<sequence length="355" mass="40392">MVRTVQGCGSACVRGIGEVYELATFLKDPKKADKIEVLPVKESLPLVICSIYVLFFVLILEIGYGTADIDNIDHSDPAELIVVVVLVLTVFCTMVPLQMYVHLALMQELQDLPSQIHDFKIEDSKCSCCALDHVNPRTGENIMCDRKLIFDMLQIWFGNPEDLLSEEPPQLDVFDKMVRENLRLKVLRKVGHGVPEMSYVLATVCMPTIPFLSYELPMYLTSRSLVDDPDAYLFYTWHAVAFLSGPLVSMFWFWVCAFLCRRLLFLTNRCPGSVVAALVLTPLSYLLVSIAAWFPLYGVMTYYRGVNDLHVYTFLGVLLFTLYLYSGRTCCCRSRQKEVTKTRSIPLEELHTFSI</sequence>
<organism evidence="2 3">
    <name type="scientific">Symbiodinium pilosum</name>
    <name type="common">Dinoflagellate</name>
    <dbReference type="NCBI Taxonomy" id="2952"/>
    <lineage>
        <taxon>Eukaryota</taxon>
        <taxon>Sar</taxon>
        <taxon>Alveolata</taxon>
        <taxon>Dinophyceae</taxon>
        <taxon>Suessiales</taxon>
        <taxon>Symbiodiniaceae</taxon>
        <taxon>Symbiodinium</taxon>
    </lineage>
</organism>
<proteinExistence type="predicted"/>
<dbReference type="EMBL" id="CAJNIZ010014657">
    <property type="protein sequence ID" value="CAE7364557.1"/>
    <property type="molecule type" value="Genomic_DNA"/>
</dbReference>
<keyword evidence="1" id="KW-1133">Transmembrane helix</keyword>
<keyword evidence="3" id="KW-1185">Reference proteome</keyword>
<reference evidence="2" key="1">
    <citation type="submission" date="2021-02" db="EMBL/GenBank/DDBJ databases">
        <authorList>
            <person name="Dougan E. K."/>
            <person name="Rhodes N."/>
            <person name="Thang M."/>
            <person name="Chan C."/>
        </authorList>
    </citation>
    <scope>NUCLEOTIDE SEQUENCE</scope>
</reference>
<accession>A0A812QCB0</accession>
<protein>
    <submittedName>
        <fullName evidence="2">Uncharacterized protein</fullName>
    </submittedName>
</protein>
<feature type="transmembrane region" description="Helical" evidence="1">
    <location>
        <begin position="197"/>
        <end position="214"/>
    </location>
</feature>
<evidence type="ECO:0000256" key="1">
    <source>
        <dbReference type="SAM" id="Phobius"/>
    </source>
</evidence>
<name>A0A812QCB0_SYMPI</name>
<evidence type="ECO:0000313" key="2">
    <source>
        <dbReference type="EMBL" id="CAE7364557.1"/>
    </source>
</evidence>
<gene>
    <name evidence="2" type="ORF">SPIL2461_LOCUS8768</name>
</gene>
<keyword evidence="1" id="KW-0472">Membrane</keyword>
<feature type="transmembrane region" description="Helical" evidence="1">
    <location>
        <begin position="80"/>
        <end position="101"/>
    </location>
</feature>
<feature type="transmembrane region" description="Helical" evidence="1">
    <location>
        <begin position="272"/>
        <end position="297"/>
    </location>
</feature>
<dbReference type="Proteomes" id="UP000649617">
    <property type="component" value="Unassembled WGS sequence"/>
</dbReference>
<feature type="transmembrane region" description="Helical" evidence="1">
    <location>
        <begin position="43"/>
        <end position="60"/>
    </location>
</feature>
<dbReference type="AlphaFoldDB" id="A0A812QCB0"/>
<evidence type="ECO:0000313" key="3">
    <source>
        <dbReference type="Proteomes" id="UP000649617"/>
    </source>
</evidence>
<keyword evidence="1" id="KW-0812">Transmembrane</keyword>
<feature type="transmembrane region" description="Helical" evidence="1">
    <location>
        <begin position="234"/>
        <end position="260"/>
    </location>
</feature>
<feature type="transmembrane region" description="Helical" evidence="1">
    <location>
        <begin position="309"/>
        <end position="326"/>
    </location>
</feature>
<comment type="caution">
    <text evidence="2">The sequence shown here is derived from an EMBL/GenBank/DDBJ whole genome shotgun (WGS) entry which is preliminary data.</text>
</comment>